<reference evidence="2" key="1">
    <citation type="submission" date="2023-03" db="EMBL/GenBank/DDBJ databases">
        <authorList>
            <person name="Julca I."/>
        </authorList>
    </citation>
    <scope>NUCLEOTIDE SEQUENCE</scope>
</reference>
<accession>A0AAV1DG73</accession>
<feature type="compositionally biased region" description="Acidic residues" evidence="1">
    <location>
        <begin position="105"/>
        <end position="121"/>
    </location>
</feature>
<evidence type="ECO:0000313" key="2">
    <source>
        <dbReference type="EMBL" id="CAI9106029.1"/>
    </source>
</evidence>
<dbReference type="EMBL" id="OX459122">
    <property type="protein sequence ID" value="CAI9106029.1"/>
    <property type="molecule type" value="Genomic_DNA"/>
</dbReference>
<feature type="region of interest" description="Disordered" evidence="1">
    <location>
        <begin position="85"/>
        <end position="126"/>
    </location>
</feature>
<proteinExistence type="predicted"/>
<organism evidence="2 3">
    <name type="scientific">Oldenlandia corymbosa var. corymbosa</name>
    <dbReference type="NCBI Taxonomy" id="529605"/>
    <lineage>
        <taxon>Eukaryota</taxon>
        <taxon>Viridiplantae</taxon>
        <taxon>Streptophyta</taxon>
        <taxon>Embryophyta</taxon>
        <taxon>Tracheophyta</taxon>
        <taxon>Spermatophyta</taxon>
        <taxon>Magnoliopsida</taxon>
        <taxon>eudicotyledons</taxon>
        <taxon>Gunneridae</taxon>
        <taxon>Pentapetalae</taxon>
        <taxon>asterids</taxon>
        <taxon>lamiids</taxon>
        <taxon>Gentianales</taxon>
        <taxon>Rubiaceae</taxon>
        <taxon>Rubioideae</taxon>
        <taxon>Spermacoceae</taxon>
        <taxon>Hedyotis-Oldenlandia complex</taxon>
        <taxon>Oldenlandia</taxon>
    </lineage>
</organism>
<feature type="compositionally biased region" description="Low complexity" evidence="1">
    <location>
        <begin position="85"/>
        <end position="101"/>
    </location>
</feature>
<evidence type="ECO:0000313" key="3">
    <source>
        <dbReference type="Proteomes" id="UP001161247"/>
    </source>
</evidence>
<dbReference type="AlphaFoldDB" id="A0AAV1DG73"/>
<protein>
    <submittedName>
        <fullName evidence="2">OLC1v1005081C1</fullName>
    </submittedName>
</protein>
<sequence>MAEKIIFIDRELNYIELVDKVWRAAGFDKGRVTISFVLVWTDSSGRRGYMHIHDDEGTSFIYLLPQNWPELYVCFAPIGGVDHASSSGQATGAGTSGADTSVDSQNEDSEDERGEEEDDNDTSASVNPRWKAYEAYADISGWENPPVENDTYAEKMWDGVIDHFKAGVHFLCKDDAQGAVTKRSTDRGLLADVEICAQLSWGSAVQGNLYRELCEASMGKEKSIYRCLLLVQANLVAHIKRMSLLGMGDCTDPKSSAHITFNQIGKTPDRALSLQRTQCWVLSSKSEIQIFVNADPTQTPYRPALLPQHRTQLDFGDQFLASGMSDQVQLSQEAFQFQSHLFSGYGFDIAVGQHCFEDQVTDQTQQYQAEAQGSELAGQQACKKKGPHHNLSFTPLALAKEPRNIKVLVKLASCGLGEDNSDGQMGKGKKRK</sequence>
<keyword evidence="3" id="KW-1185">Reference proteome</keyword>
<name>A0AAV1DG73_OLDCO</name>
<gene>
    <name evidence="2" type="ORF">OLC1_LOCUS14609</name>
</gene>
<evidence type="ECO:0000256" key="1">
    <source>
        <dbReference type="SAM" id="MobiDB-lite"/>
    </source>
</evidence>
<dbReference type="Proteomes" id="UP001161247">
    <property type="component" value="Chromosome 5"/>
</dbReference>